<reference evidence="3" key="1">
    <citation type="journal article" date="2019" name="Int. J. Syst. Evol. Microbiol.">
        <title>The Global Catalogue of Microorganisms (GCM) 10K type strain sequencing project: providing services to taxonomists for standard genome sequencing and annotation.</title>
        <authorList>
            <consortium name="The Broad Institute Genomics Platform"/>
            <consortium name="The Broad Institute Genome Sequencing Center for Infectious Disease"/>
            <person name="Wu L."/>
            <person name="Ma J."/>
        </authorList>
    </citation>
    <scope>NUCLEOTIDE SEQUENCE [LARGE SCALE GENOMIC DNA]</scope>
    <source>
        <strain evidence="3">KCTC 42585</strain>
    </source>
</reference>
<comment type="caution">
    <text evidence="2">The sequence shown here is derived from an EMBL/GenBank/DDBJ whole genome shotgun (WGS) entry which is preliminary data.</text>
</comment>
<dbReference type="GO" id="GO:0016491">
    <property type="term" value="F:oxidoreductase activity"/>
    <property type="evidence" value="ECO:0007669"/>
    <property type="project" value="UniProtKB-KW"/>
</dbReference>
<dbReference type="InterPro" id="IPR005025">
    <property type="entry name" value="FMN_Rdtase-like_dom"/>
</dbReference>
<dbReference type="RefSeq" id="WP_380752589.1">
    <property type="nucleotide sequence ID" value="NZ_JBHULT010000010.1"/>
</dbReference>
<gene>
    <name evidence="2" type="ORF">ACFSTG_11120</name>
</gene>
<dbReference type="EC" id="1.-.-.-" evidence="2"/>
<dbReference type="InterPro" id="IPR050712">
    <property type="entry name" value="NAD(P)H-dep_reductase"/>
</dbReference>
<accession>A0ABW5IZT1</accession>
<dbReference type="Proteomes" id="UP001597468">
    <property type="component" value="Unassembled WGS sequence"/>
</dbReference>
<sequence>MTKILAFAGSNSPVSINHELILNVVGRITEHEIEVLKLRELEIPMYSNAREKIGIPENIKLLYEKILDHQALIISVNEHNRNVSAFFKNILDWLSRIDRKFMEGKKILLMSTSPGQRGGAASLEYCKLQFPRFGGEIVESFSLPQFYENFDAAKGTLSNEVFEMGVVEVVTSFSQLIKE</sequence>
<proteinExistence type="predicted"/>
<protein>
    <submittedName>
        <fullName evidence="2">NADPH-dependent FMN reductase</fullName>
        <ecNumber evidence="2">1.-.-.-</ecNumber>
    </submittedName>
</protein>
<dbReference type="PANTHER" id="PTHR30543:SF21">
    <property type="entry name" value="NAD(P)H-DEPENDENT FMN REDUCTASE LOT6"/>
    <property type="match status" value="1"/>
</dbReference>
<evidence type="ECO:0000259" key="1">
    <source>
        <dbReference type="Pfam" id="PF03358"/>
    </source>
</evidence>
<dbReference type="InterPro" id="IPR029039">
    <property type="entry name" value="Flavoprotein-like_sf"/>
</dbReference>
<feature type="domain" description="NADPH-dependent FMN reductase-like" evidence="1">
    <location>
        <begin position="2"/>
        <end position="139"/>
    </location>
</feature>
<keyword evidence="3" id="KW-1185">Reference proteome</keyword>
<name>A0ABW5IZT1_9FLAO</name>
<evidence type="ECO:0000313" key="2">
    <source>
        <dbReference type="EMBL" id="MFD2518448.1"/>
    </source>
</evidence>
<keyword evidence="2" id="KW-0560">Oxidoreductase</keyword>
<dbReference type="EMBL" id="JBHULT010000010">
    <property type="protein sequence ID" value="MFD2518448.1"/>
    <property type="molecule type" value="Genomic_DNA"/>
</dbReference>
<evidence type="ECO:0000313" key="3">
    <source>
        <dbReference type="Proteomes" id="UP001597468"/>
    </source>
</evidence>
<dbReference type="SUPFAM" id="SSF52218">
    <property type="entry name" value="Flavoproteins"/>
    <property type="match status" value="1"/>
</dbReference>
<dbReference type="PANTHER" id="PTHR30543">
    <property type="entry name" value="CHROMATE REDUCTASE"/>
    <property type="match status" value="1"/>
</dbReference>
<organism evidence="2 3">
    <name type="scientific">Salinimicrobium flavum</name>
    <dbReference type="NCBI Taxonomy" id="1737065"/>
    <lineage>
        <taxon>Bacteria</taxon>
        <taxon>Pseudomonadati</taxon>
        <taxon>Bacteroidota</taxon>
        <taxon>Flavobacteriia</taxon>
        <taxon>Flavobacteriales</taxon>
        <taxon>Flavobacteriaceae</taxon>
        <taxon>Salinimicrobium</taxon>
    </lineage>
</organism>
<dbReference type="Pfam" id="PF03358">
    <property type="entry name" value="FMN_red"/>
    <property type="match status" value="1"/>
</dbReference>
<dbReference type="Gene3D" id="3.40.50.360">
    <property type="match status" value="1"/>
</dbReference>